<name>A0ABQ9YGK3_9EUKA</name>
<protein>
    <submittedName>
        <fullName evidence="2">Uncharacterized protein</fullName>
    </submittedName>
</protein>
<evidence type="ECO:0000313" key="2">
    <source>
        <dbReference type="EMBL" id="KAK2962843.1"/>
    </source>
</evidence>
<organism evidence="2 3">
    <name type="scientific">Blattamonas nauphoetae</name>
    <dbReference type="NCBI Taxonomy" id="2049346"/>
    <lineage>
        <taxon>Eukaryota</taxon>
        <taxon>Metamonada</taxon>
        <taxon>Preaxostyla</taxon>
        <taxon>Oxymonadida</taxon>
        <taxon>Blattamonas</taxon>
    </lineage>
</organism>
<comment type="caution">
    <text evidence="2">The sequence shown here is derived from an EMBL/GenBank/DDBJ whole genome shotgun (WGS) entry which is preliminary data.</text>
</comment>
<sequence length="246" mass="28599">MMNQDLLAQFDKCEAVYLAQQAENRELQGQLHELNVLKAQIKDFSDENKQLQNLLSVQEEHLKSASSLYRTNEQLVETLRTVETEHQEQLLTLQQNLSLVTSSSHSIQALQARREAEKEELETKLEEERRKHSRLLRELDDMRQLIGAEQNSLLLLHHRQSMQREDDAGRSMTIILRLQSERDQALLLLATKEKEHEQHILSLSSFQNLSSSSNRMADAYKKRMVEQKIEYEAIISDLRRQLGIGG</sequence>
<feature type="coiled-coil region" evidence="1">
    <location>
        <begin position="107"/>
        <end position="145"/>
    </location>
</feature>
<accession>A0ABQ9YGK3</accession>
<evidence type="ECO:0000256" key="1">
    <source>
        <dbReference type="SAM" id="Coils"/>
    </source>
</evidence>
<dbReference type="Proteomes" id="UP001281761">
    <property type="component" value="Unassembled WGS sequence"/>
</dbReference>
<keyword evidence="3" id="KW-1185">Reference proteome</keyword>
<reference evidence="2 3" key="1">
    <citation type="journal article" date="2022" name="bioRxiv">
        <title>Genomics of Preaxostyla Flagellates Illuminates Evolutionary Transitions and the Path Towards Mitochondrial Loss.</title>
        <authorList>
            <person name="Novak L.V.F."/>
            <person name="Treitli S.C."/>
            <person name="Pyrih J."/>
            <person name="Halakuc P."/>
            <person name="Pipaliya S.V."/>
            <person name="Vacek V."/>
            <person name="Brzon O."/>
            <person name="Soukal P."/>
            <person name="Eme L."/>
            <person name="Dacks J.B."/>
            <person name="Karnkowska A."/>
            <person name="Elias M."/>
            <person name="Hampl V."/>
        </authorList>
    </citation>
    <scope>NUCLEOTIDE SEQUENCE [LARGE SCALE GENOMIC DNA]</scope>
    <source>
        <strain evidence="2">NAU3</strain>
        <tissue evidence="2">Gut</tissue>
    </source>
</reference>
<gene>
    <name evidence="2" type="ORF">BLNAU_2278</name>
</gene>
<keyword evidence="1" id="KW-0175">Coiled coil</keyword>
<feature type="coiled-coil region" evidence="1">
    <location>
        <begin position="27"/>
        <end position="61"/>
    </location>
</feature>
<evidence type="ECO:0000313" key="3">
    <source>
        <dbReference type="Proteomes" id="UP001281761"/>
    </source>
</evidence>
<dbReference type="EMBL" id="JARBJD010000009">
    <property type="protein sequence ID" value="KAK2962843.1"/>
    <property type="molecule type" value="Genomic_DNA"/>
</dbReference>
<proteinExistence type="predicted"/>